<keyword evidence="7" id="KW-1185">Reference proteome</keyword>
<dbReference type="HOGENOM" id="CLU_074603_3_0_1"/>
<reference evidence="5" key="1">
    <citation type="submission" date="2007-04" db="EMBL/GenBank/DDBJ databases">
        <title>Annotation of Pediculus humanus corporis strain USDA.</title>
        <authorList>
            <person name="Kirkness E."/>
            <person name="Hannick L."/>
            <person name="Hass B."/>
            <person name="Bruggner R."/>
            <person name="Lawson D."/>
            <person name="Bidwell S."/>
            <person name="Joardar V."/>
            <person name="Caler E."/>
            <person name="Walenz B."/>
            <person name="Inman J."/>
            <person name="Schobel S."/>
            <person name="Galinsky K."/>
            <person name="Amedeo P."/>
            <person name="Strausberg R."/>
        </authorList>
    </citation>
    <scope>NUCLEOTIDE SEQUENCE</scope>
    <source>
        <strain evidence="5">USDA</strain>
    </source>
</reference>
<feature type="compositionally biased region" description="Basic and acidic residues" evidence="3">
    <location>
        <begin position="65"/>
        <end position="74"/>
    </location>
</feature>
<feature type="region of interest" description="Disordered" evidence="3">
    <location>
        <begin position="65"/>
        <end position="195"/>
    </location>
</feature>
<dbReference type="PANTHER" id="PTHR22959:SF0">
    <property type="entry name" value="PARTNER OF Y14 AND MAGO"/>
    <property type="match status" value="1"/>
</dbReference>
<dbReference type="PANTHER" id="PTHR22959">
    <property type="entry name" value="PYM PROTEIN"/>
    <property type="match status" value="1"/>
</dbReference>
<dbReference type="InterPro" id="IPR039333">
    <property type="entry name" value="PYM1"/>
</dbReference>
<dbReference type="GeneID" id="8235263"/>
<feature type="compositionally biased region" description="Polar residues" evidence="3">
    <location>
        <begin position="77"/>
        <end position="93"/>
    </location>
</feature>
<organism>
    <name type="scientific">Pediculus humanus subsp. corporis</name>
    <name type="common">Body louse</name>
    <dbReference type="NCBI Taxonomy" id="121224"/>
    <lineage>
        <taxon>Eukaryota</taxon>
        <taxon>Metazoa</taxon>
        <taxon>Ecdysozoa</taxon>
        <taxon>Arthropoda</taxon>
        <taxon>Hexapoda</taxon>
        <taxon>Insecta</taxon>
        <taxon>Pterygota</taxon>
        <taxon>Neoptera</taxon>
        <taxon>Paraneoptera</taxon>
        <taxon>Psocodea</taxon>
        <taxon>Troctomorpha</taxon>
        <taxon>Phthiraptera</taxon>
        <taxon>Anoplura</taxon>
        <taxon>Pediculidae</taxon>
        <taxon>Pediculus</taxon>
    </lineage>
</organism>
<dbReference type="InterPro" id="IPR015362">
    <property type="entry name" value="WIBG_mago-bd"/>
</dbReference>
<evidence type="ECO:0000256" key="2">
    <source>
        <dbReference type="ARBA" id="ARBA00018898"/>
    </source>
</evidence>
<dbReference type="GO" id="GO:0035145">
    <property type="term" value="C:exon-exon junction complex"/>
    <property type="evidence" value="ECO:0007669"/>
    <property type="project" value="TreeGrafter"/>
</dbReference>
<dbReference type="AlphaFoldDB" id="E0VK86"/>
<dbReference type="EnsemblMetazoa" id="PHUM258310-RA">
    <property type="protein sequence ID" value="PHUM258310-PA"/>
    <property type="gene ID" value="PHUM258310"/>
</dbReference>
<dbReference type="GO" id="GO:0005737">
    <property type="term" value="C:cytoplasm"/>
    <property type="evidence" value="ECO:0007669"/>
    <property type="project" value="TreeGrafter"/>
</dbReference>
<dbReference type="FunCoup" id="E0VK86">
    <property type="interactions" value="1235"/>
</dbReference>
<dbReference type="GO" id="GO:1903259">
    <property type="term" value="P:exon-exon junction complex disassembly"/>
    <property type="evidence" value="ECO:0007669"/>
    <property type="project" value="InterPro"/>
</dbReference>
<evidence type="ECO:0000256" key="1">
    <source>
        <dbReference type="ARBA" id="ARBA00009394"/>
    </source>
</evidence>
<comment type="similarity">
    <text evidence="1">Belongs to the pym family.</text>
</comment>
<proteinExistence type="inferred from homology"/>
<evidence type="ECO:0000259" key="4">
    <source>
        <dbReference type="SMART" id="SM01273"/>
    </source>
</evidence>
<gene>
    <name evidence="6" type="primary">8235263</name>
    <name evidence="5" type="ORF">Phum_PHUM258310</name>
</gene>
<dbReference type="KEGG" id="phu:Phum_PHUM258310"/>
<dbReference type="InParanoid" id="E0VK86"/>
<dbReference type="GO" id="GO:0003723">
    <property type="term" value="F:RNA binding"/>
    <property type="evidence" value="ECO:0007669"/>
    <property type="project" value="TreeGrafter"/>
</dbReference>
<dbReference type="SUPFAM" id="SSF101931">
    <property type="entry name" value="Pym (Within the bgcn gene intron protein, WIBG), N-terminal domain"/>
    <property type="match status" value="1"/>
</dbReference>
<reference evidence="6" key="3">
    <citation type="submission" date="2020-05" db="UniProtKB">
        <authorList>
            <consortium name="EnsemblMetazoa"/>
        </authorList>
    </citation>
    <scope>IDENTIFICATION</scope>
    <source>
        <strain evidence="6">USDA</strain>
    </source>
</reference>
<protein>
    <recommendedName>
        <fullName evidence="2">Partner of Y14 and mago</fullName>
    </recommendedName>
</protein>
<dbReference type="OrthoDB" id="21625at2759"/>
<evidence type="ECO:0000313" key="6">
    <source>
        <dbReference type="EnsemblMetazoa" id="PHUM258310-PA"/>
    </source>
</evidence>
<dbReference type="eggNOG" id="KOG4325">
    <property type="taxonomic scope" value="Eukaryota"/>
</dbReference>
<dbReference type="STRING" id="121224.E0VK86"/>
<dbReference type="CTD" id="8235263"/>
<dbReference type="RefSeq" id="XP_002426530.1">
    <property type="nucleotide sequence ID" value="XM_002426485.1"/>
</dbReference>
<feature type="domain" description="WIBG Mago-binding" evidence="4">
    <location>
        <begin position="5"/>
        <end position="31"/>
    </location>
</feature>
<dbReference type="EMBL" id="DS235239">
    <property type="protein sequence ID" value="EEB13792.1"/>
    <property type="molecule type" value="Genomic_DNA"/>
</dbReference>
<dbReference type="EMBL" id="AAZO01002992">
    <property type="status" value="NOT_ANNOTATED_CDS"/>
    <property type="molecule type" value="Genomic_DNA"/>
</dbReference>
<evidence type="ECO:0000313" key="7">
    <source>
        <dbReference type="Proteomes" id="UP000009046"/>
    </source>
</evidence>
<dbReference type="InterPro" id="IPR036348">
    <property type="entry name" value="WIBG_N_sf"/>
</dbReference>
<feature type="compositionally biased region" description="Polar residues" evidence="3">
    <location>
        <begin position="145"/>
        <end position="174"/>
    </location>
</feature>
<dbReference type="Pfam" id="PF09282">
    <property type="entry name" value="Mago-bind"/>
    <property type="match status" value="1"/>
</dbReference>
<reference evidence="5" key="2">
    <citation type="submission" date="2007-04" db="EMBL/GenBank/DDBJ databases">
        <title>The genome of the human body louse.</title>
        <authorList>
            <consortium name="The Human Body Louse Genome Consortium"/>
            <person name="Kirkness E."/>
            <person name="Walenz B."/>
            <person name="Hass B."/>
            <person name="Bruggner R."/>
            <person name="Strausberg R."/>
        </authorList>
    </citation>
    <scope>NUCLEOTIDE SEQUENCE</scope>
    <source>
        <strain evidence="5">USDA</strain>
    </source>
</reference>
<sequence length="247" mass="27976">MIILGLTFIAATQRPDGTWRKQRRVKDGYIPQEEVPLYESKGKQLAKSILKYPVGFTEEDYKEAQARKEKEQKKSLAKQNTVTTTNSGNIVSTTKKKKKKKSQSNGNTLNKVIIEEPEKAQPNNLLTSTSNLPKSVQKVSDENGGWTTVTSRSKNTSTKVSGNQQQIASAPNKVNKSKKKDETCKSDGSVDPNKRVKNLKKRLREIDAIEEKKNSGVKLEKEQLEKLLRRDEVLKEIENLMQYIDLE</sequence>
<dbReference type="Proteomes" id="UP000009046">
    <property type="component" value="Unassembled WGS sequence"/>
</dbReference>
<dbReference type="SMART" id="SM01273">
    <property type="entry name" value="Mago-bind"/>
    <property type="match status" value="1"/>
</dbReference>
<dbReference type="VEuPathDB" id="VectorBase:PHUM258310"/>
<dbReference type="OMA" id="MPRIEME"/>
<evidence type="ECO:0000313" key="5">
    <source>
        <dbReference type="EMBL" id="EEB13792.1"/>
    </source>
</evidence>
<feature type="compositionally biased region" description="Polar residues" evidence="3">
    <location>
        <begin position="121"/>
        <end position="138"/>
    </location>
</feature>
<accession>E0VK86</accession>
<name>E0VK86_PEDHC</name>
<evidence type="ECO:0000256" key="3">
    <source>
        <dbReference type="SAM" id="MobiDB-lite"/>
    </source>
</evidence>